<dbReference type="GO" id="GO:0047265">
    <property type="term" value="F:poly(glycerol-phosphate) alpha-glucosyltransferase activity"/>
    <property type="evidence" value="ECO:0007669"/>
    <property type="project" value="UniProtKB-EC"/>
</dbReference>
<dbReference type="EMBL" id="AODQ01000039">
    <property type="protein sequence ID" value="EMR02980.1"/>
    <property type="molecule type" value="Genomic_DNA"/>
</dbReference>
<name>M7NMH4_9BACT</name>
<evidence type="ECO:0000313" key="4">
    <source>
        <dbReference type="Proteomes" id="UP000011910"/>
    </source>
</evidence>
<dbReference type="Proteomes" id="UP000011910">
    <property type="component" value="Unassembled WGS sequence"/>
</dbReference>
<dbReference type="RefSeq" id="WP_009195283.1">
    <property type="nucleotide sequence ID" value="NZ_AODQ01000039.1"/>
</dbReference>
<keyword evidence="4" id="KW-1185">Reference proteome</keyword>
<reference evidence="3 4" key="1">
    <citation type="journal article" date="2013" name="Genome Announc.">
        <title>Draft Genome Sequence of Cesiribacter andamanensis Strain AMV16T, Isolated from a Soil Sample from a Mud Volcano in the Andaman Islands, India.</title>
        <authorList>
            <person name="Shivaji S."/>
            <person name="Ara S."/>
            <person name="Begum Z."/>
            <person name="Srinivas T.N."/>
            <person name="Singh A."/>
            <person name="Kumar Pinnaka A."/>
        </authorList>
    </citation>
    <scope>NUCLEOTIDE SEQUENCE [LARGE SCALE GENOMIC DNA]</scope>
    <source>
        <strain evidence="3 4">AMV16</strain>
    </source>
</reference>
<keyword evidence="3" id="KW-0808">Transferase</keyword>
<proteinExistence type="predicted"/>
<evidence type="ECO:0000259" key="1">
    <source>
        <dbReference type="Pfam" id="PF00534"/>
    </source>
</evidence>
<accession>M7NMH4</accession>
<dbReference type="PANTHER" id="PTHR12526:SF630">
    <property type="entry name" value="GLYCOSYLTRANSFERASE"/>
    <property type="match status" value="1"/>
</dbReference>
<dbReference type="SUPFAM" id="SSF53756">
    <property type="entry name" value="UDP-Glycosyltransferase/glycogen phosphorylase"/>
    <property type="match status" value="1"/>
</dbReference>
<protein>
    <submittedName>
        <fullName evidence="3">Putative poly(Glycerol-phosphate) alpha-glucosyltransferase</fullName>
        <ecNumber evidence="3">2.4.1.52</ecNumber>
    </submittedName>
</protein>
<sequence>MQKNSPKVLLVTVRADLGGGPKHVDILLDKISYPVYVACPKDEPYYSIWKNHPKVEGVEVVPHRKLTPEALLRVAAFCRNKQIDIVHSHGKGAGIYSRLLKLLVPGLRVIHTYHGVSTTVTGLKRLLYYGVEKALYPLTDRFINVSYGERDYCVNAGILKPQRSAVIYNGIEPLERIAQPEGAKENTPSFVVATLSRFDHQKNMQETFAIAKHLREYRQIRFLWIGDGEDRVALEQAAQREGLTNITFAGFRQDIPKLLSEADVYLTTSRHEGLPFALIEAFSLKIPVVASDVVGNNEVVTHGVNGFLYPLGSIAEGAGSLLKLMEDQPTYQRFSADAYASFRLKYSATKMVREIENIYQMAI</sequence>
<dbReference type="AlphaFoldDB" id="M7NMH4"/>
<dbReference type="eggNOG" id="COG0438">
    <property type="taxonomic scope" value="Bacteria"/>
</dbReference>
<dbReference type="PATRIC" id="fig|1279009.4.peg.1918"/>
<organism evidence="3 4">
    <name type="scientific">Cesiribacter andamanensis AMV16</name>
    <dbReference type="NCBI Taxonomy" id="1279009"/>
    <lineage>
        <taxon>Bacteria</taxon>
        <taxon>Pseudomonadati</taxon>
        <taxon>Bacteroidota</taxon>
        <taxon>Cytophagia</taxon>
        <taxon>Cytophagales</taxon>
        <taxon>Cesiribacteraceae</taxon>
        <taxon>Cesiribacter</taxon>
    </lineage>
</organism>
<evidence type="ECO:0000313" key="3">
    <source>
        <dbReference type="EMBL" id="EMR02980.1"/>
    </source>
</evidence>
<comment type="caution">
    <text evidence="3">The sequence shown here is derived from an EMBL/GenBank/DDBJ whole genome shotgun (WGS) entry which is preliminary data.</text>
</comment>
<feature type="domain" description="Glycosyltransferase subfamily 4-like N-terminal" evidence="2">
    <location>
        <begin position="34"/>
        <end position="172"/>
    </location>
</feature>
<keyword evidence="3" id="KW-0328">Glycosyltransferase</keyword>
<dbReference type="STRING" id="1279009.ADICEAN_01887"/>
<feature type="domain" description="Glycosyl transferase family 1" evidence="1">
    <location>
        <begin position="181"/>
        <end position="339"/>
    </location>
</feature>
<evidence type="ECO:0000259" key="2">
    <source>
        <dbReference type="Pfam" id="PF13439"/>
    </source>
</evidence>
<dbReference type="Pfam" id="PF13439">
    <property type="entry name" value="Glyco_transf_4"/>
    <property type="match status" value="1"/>
</dbReference>
<dbReference type="PANTHER" id="PTHR12526">
    <property type="entry name" value="GLYCOSYLTRANSFERASE"/>
    <property type="match status" value="1"/>
</dbReference>
<dbReference type="OrthoDB" id="7560678at2"/>
<dbReference type="Pfam" id="PF00534">
    <property type="entry name" value="Glycos_transf_1"/>
    <property type="match status" value="1"/>
</dbReference>
<dbReference type="InterPro" id="IPR028098">
    <property type="entry name" value="Glyco_trans_4-like_N"/>
</dbReference>
<dbReference type="Gene3D" id="3.40.50.2000">
    <property type="entry name" value="Glycogen Phosphorylase B"/>
    <property type="match status" value="2"/>
</dbReference>
<dbReference type="InterPro" id="IPR001296">
    <property type="entry name" value="Glyco_trans_1"/>
</dbReference>
<dbReference type="EC" id="2.4.1.52" evidence="3"/>
<gene>
    <name evidence="3" type="primary">tagE</name>
    <name evidence="3" type="ORF">ADICEAN_01887</name>
</gene>